<keyword evidence="4" id="KW-1185">Reference proteome</keyword>
<accession>A0A9P5YVK0</accession>
<feature type="compositionally biased region" description="Low complexity" evidence="1">
    <location>
        <begin position="397"/>
        <end position="421"/>
    </location>
</feature>
<comment type="caution">
    <text evidence="3">The sequence shown here is derived from an EMBL/GenBank/DDBJ whole genome shotgun (WGS) entry which is preliminary data.</text>
</comment>
<dbReference type="PANTHER" id="PTHR46018">
    <property type="entry name" value="ZINC PHOSPHODIESTERASE ELAC PROTEIN 1"/>
    <property type="match status" value="1"/>
</dbReference>
<evidence type="ECO:0000256" key="1">
    <source>
        <dbReference type="SAM" id="MobiDB-lite"/>
    </source>
</evidence>
<gene>
    <name evidence="3" type="ORF">BDN70DRAFT_839047</name>
</gene>
<feature type="domain" description="Metallo-beta-lactamase" evidence="2">
    <location>
        <begin position="40"/>
        <end position="89"/>
    </location>
</feature>
<evidence type="ECO:0000259" key="2">
    <source>
        <dbReference type="Pfam" id="PF00753"/>
    </source>
</evidence>
<dbReference type="PANTHER" id="PTHR46018:SF2">
    <property type="entry name" value="ZINC PHOSPHODIESTERASE ELAC PROTEIN 1"/>
    <property type="match status" value="1"/>
</dbReference>
<dbReference type="AlphaFoldDB" id="A0A9P5YVK0"/>
<dbReference type="InterPro" id="IPR036866">
    <property type="entry name" value="RibonucZ/Hydroxyglut_hydro"/>
</dbReference>
<dbReference type="EMBL" id="MU155288">
    <property type="protein sequence ID" value="KAF9476598.1"/>
    <property type="molecule type" value="Genomic_DNA"/>
</dbReference>
<dbReference type="Gene3D" id="3.60.15.10">
    <property type="entry name" value="Ribonuclease Z/Hydroxyacylglutathione hydrolase-like"/>
    <property type="match status" value="1"/>
</dbReference>
<dbReference type="SUPFAM" id="SSF56281">
    <property type="entry name" value="Metallo-hydrolase/oxidoreductase"/>
    <property type="match status" value="1"/>
</dbReference>
<evidence type="ECO:0000313" key="3">
    <source>
        <dbReference type="EMBL" id="KAF9476598.1"/>
    </source>
</evidence>
<evidence type="ECO:0000313" key="4">
    <source>
        <dbReference type="Proteomes" id="UP000807469"/>
    </source>
</evidence>
<dbReference type="GO" id="GO:0042781">
    <property type="term" value="F:3'-tRNA processing endoribonuclease activity"/>
    <property type="evidence" value="ECO:0007669"/>
    <property type="project" value="TreeGrafter"/>
</dbReference>
<sequence length="448" mass="49202">MHTHMSVTFLGTSSGGGPSESRNCSSLVCDMLADQTLWSAIVVDCAEGTTRQFAMQPQFTKPFLRINKVSKIFVTHMHVDHIMGIVPLLRYVLFPPLDMNSGSSSSQPPPRTIEIFGPAGLRLFIRQIMKMTLTRTADKYVVHELLTPEDSITPCELRPSNDQLTTLHTSEPNILHPSELVGLDIRPSPDGFWRAITQARGVLSPIVVDAGSILHRDPCIGYTFTEVQYPSRKLVILGDTYDPSAMIPLCTNPSPSLLVHEATDSHISKQADPTGKLSKRSAREVRDKALKRGHSIPEMAGAFAKLVGAGDLVLNHIGGRFPAPRGHQDYGRHQIMRDIEHKASTAWGSGKHAKAAWDFLRVHVTIPPRDDAQVQTDPVEYTEAQAGPSEAGTPAPNTRTTNSHSNNNFNGRSNSNGYGRRNGTRPNKRTSDRSSESSALNGDAKRRR</sequence>
<dbReference type="Pfam" id="PF00753">
    <property type="entry name" value="Lactamase_B"/>
    <property type="match status" value="1"/>
</dbReference>
<proteinExistence type="predicted"/>
<feature type="region of interest" description="Disordered" evidence="1">
    <location>
        <begin position="382"/>
        <end position="448"/>
    </location>
</feature>
<dbReference type="GO" id="GO:0005634">
    <property type="term" value="C:nucleus"/>
    <property type="evidence" value="ECO:0007669"/>
    <property type="project" value="TreeGrafter"/>
</dbReference>
<protein>
    <recommendedName>
        <fullName evidence="2">Metallo-beta-lactamase domain-containing protein</fullName>
    </recommendedName>
</protein>
<reference evidence="3" key="1">
    <citation type="submission" date="2020-11" db="EMBL/GenBank/DDBJ databases">
        <authorList>
            <consortium name="DOE Joint Genome Institute"/>
            <person name="Ahrendt S."/>
            <person name="Riley R."/>
            <person name="Andreopoulos W."/>
            <person name="Labutti K."/>
            <person name="Pangilinan J."/>
            <person name="Ruiz-Duenas F.J."/>
            <person name="Barrasa J.M."/>
            <person name="Sanchez-Garcia M."/>
            <person name="Camarero S."/>
            <person name="Miyauchi S."/>
            <person name="Serrano A."/>
            <person name="Linde D."/>
            <person name="Babiker R."/>
            <person name="Drula E."/>
            <person name="Ayuso-Fernandez I."/>
            <person name="Pacheco R."/>
            <person name="Padilla G."/>
            <person name="Ferreira P."/>
            <person name="Barriuso J."/>
            <person name="Kellner H."/>
            <person name="Castanera R."/>
            <person name="Alfaro M."/>
            <person name="Ramirez L."/>
            <person name="Pisabarro A.G."/>
            <person name="Kuo A."/>
            <person name="Tritt A."/>
            <person name="Lipzen A."/>
            <person name="He G."/>
            <person name="Yan M."/>
            <person name="Ng V."/>
            <person name="Cullen D."/>
            <person name="Martin F."/>
            <person name="Rosso M.-N."/>
            <person name="Henrissat B."/>
            <person name="Hibbett D."/>
            <person name="Martinez A.T."/>
            <person name="Grigoriev I.V."/>
        </authorList>
    </citation>
    <scope>NUCLEOTIDE SEQUENCE</scope>
    <source>
        <strain evidence="3">CIRM-BRFM 674</strain>
    </source>
</reference>
<dbReference type="OrthoDB" id="527344at2759"/>
<dbReference type="Proteomes" id="UP000807469">
    <property type="component" value="Unassembled WGS sequence"/>
</dbReference>
<name>A0A9P5YVK0_9AGAR</name>
<dbReference type="InterPro" id="IPR001279">
    <property type="entry name" value="Metallo-B-lactamas"/>
</dbReference>
<organism evidence="3 4">
    <name type="scientific">Pholiota conissans</name>
    <dbReference type="NCBI Taxonomy" id="109636"/>
    <lineage>
        <taxon>Eukaryota</taxon>
        <taxon>Fungi</taxon>
        <taxon>Dikarya</taxon>
        <taxon>Basidiomycota</taxon>
        <taxon>Agaricomycotina</taxon>
        <taxon>Agaricomycetes</taxon>
        <taxon>Agaricomycetidae</taxon>
        <taxon>Agaricales</taxon>
        <taxon>Agaricineae</taxon>
        <taxon>Strophariaceae</taxon>
        <taxon>Pholiota</taxon>
    </lineage>
</organism>